<keyword evidence="2" id="KW-0472">Membrane</keyword>
<evidence type="ECO:0000313" key="3">
    <source>
        <dbReference type="EMBL" id="GIF00317.1"/>
    </source>
</evidence>
<feature type="transmembrane region" description="Helical" evidence="2">
    <location>
        <begin position="107"/>
        <end position="126"/>
    </location>
</feature>
<dbReference type="Proteomes" id="UP000636960">
    <property type="component" value="Unassembled WGS sequence"/>
</dbReference>
<comment type="caution">
    <text evidence="3">The sequence shown here is derived from an EMBL/GenBank/DDBJ whole genome shotgun (WGS) entry which is preliminary data.</text>
</comment>
<sequence length="205" mass="22182">MPQRGEPGAVETGEFAEQIVIGEDGGVHARIGDHLLGHRCTSGRWVSCTRLARGGSRQTRAGTLGDMKGLWTPAWIARHVLALAGVAFCLGMGWWQLGRAAGGNAISWGYTLEWPVFAGFVAFLWWREVQLARHGGKPQPQKAPAENAPAEESGAPVKVRRPVRVATRAVPAEDDADLAAYNHYLAWLAAHPAARPVDYPGFTEK</sequence>
<feature type="region of interest" description="Disordered" evidence="1">
    <location>
        <begin position="135"/>
        <end position="157"/>
    </location>
</feature>
<protein>
    <recommendedName>
        <fullName evidence="5">DNA-binding transcriptional regulator of glucitol operon</fullName>
    </recommendedName>
</protein>
<name>A0A919KBJ8_9ACTN</name>
<evidence type="ECO:0000256" key="2">
    <source>
        <dbReference type="SAM" id="Phobius"/>
    </source>
</evidence>
<dbReference type="AlphaFoldDB" id="A0A919KBJ8"/>
<dbReference type="EMBL" id="BOMV01000082">
    <property type="protein sequence ID" value="GIF00317.1"/>
    <property type="molecule type" value="Genomic_DNA"/>
</dbReference>
<accession>A0A919KBJ8</accession>
<keyword evidence="2" id="KW-1133">Transmembrane helix</keyword>
<evidence type="ECO:0008006" key="5">
    <source>
        <dbReference type="Google" id="ProtNLM"/>
    </source>
</evidence>
<organism evidence="3 4">
    <name type="scientific">Paractinoplanes rishiriensis</name>
    <dbReference type="NCBI Taxonomy" id="1050105"/>
    <lineage>
        <taxon>Bacteria</taxon>
        <taxon>Bacillati</taxon>
        <taxon>Actinomycetota</taxon>
        <taxon>Actinomycetes</taxon>
        <taxon>Micromonosporales</taxon>
        <taxon>Micromonosporaceae</taxon>
        <taxon>Paractinoplanes</taxon>
    </lineage>
</organism>
<proteinExistence type="predicted"/>
<reference evidence="3" key="1">
    <citation type="submission" date="2021-01" db="EMBL/GenBank/DDBJ databases">
        <title>Whole genome shotgun sequence of Actinoplanes rishiriensis NBRC 108556.</title>
        <authorList>
            <person name="Komaki H."/>
            <person name="Tamura T."/>
        </authorList>
    </citation>
    <scope>NUCLEOTIDE SEQUENCE</scope>
    <source>
        <strain evidence="3">NBRC 108556</strain>
    </source>
</reference>
<evidence type="ECO:0000256" key="1">
    <source>
        <dbReference type="SAM" id="MobiDB-lite"/>
    </source>
</evidence>
<keyword evidence="4" id="KW-1185">Reference proteome</keyword>
<gene>
    <name evidence="3" type="ORF">Ari01nite_77810</name>
</gene>
<feature type="transmembrane region" description="Helical" evidence="2">
    <location>
        <begin position="75"/>
        <end position="95"/>
    </location>
</feature>
<evidence type="ECO:0000313" key="4">
    <source>
        <dbReference type="Proteomes" id="UP000636960"/>
    </source>
</evidence>
<keyword evidence="2" id="KW-0812">Transmembrane</keyword>